<dbReference type="AlphaFoldDB" id="A0A392SKX4"/>
<evidence type="ECO:0000313" key="2">
    <source>
        <dbReference type="Proteomes" id="UP000265520"/>
    </source>
</evidence>
<keyword evidence="2" id="KW-1185">Reference proteome</keyword>
<dbReference type="EMBL" id="LXQA010395816">
    <property type="protein sequence ID" value="MCI49092.1"/>
    <property type="molecule type" value="Genomic_DNA"/>
</dbReference>
<proteinExistence type="predicted"/>
<sequence length="38" mass="3784">VGMTLGNGYLGSCIMVDGPIGYPEAGDPADRGEALISS</sequence>
<dbReference type="Proteomes" id="UP000265520">
    <property type="component" value="Unassembled WGS sequence"/>
</dbReference>
<protein>
    <submittedName>
        <fullName evidence="1">Uncharacterized protein</fullName>
    </submittedName>
</protein>
<reference evidence="1 2" key="1">
    <citation type="journal article" date="2018" name="Front. Plant Sci.">
        <title>Red Clover (Trifolium pratense) and Zigzag Clover (T. medium) - A Picture of Genomic Similarities and Differences.</title>
        <authorList>
            <person name="Dluhosova J."/>
            <person name="Istvanek J."/>
            <person name="Nedelnik J."/>
            <person name="Repkova J."/>
        </authorList>
    </citation>
    <scope>NUCLEOTIDE SEQUENCE [LARGE SCALE GENOMIC DNA]</scope>
    <source>
        <strain evidence="2">cv. 10/8</strain>
        <tissue evidence="1">Leaf</tissue>
    </source>
</reference>
<organism evidence="1 2">
    <name type="scientific">Trifolium medium</name>
    <dbReference type="NCBI Taxonomy" id="97028"/>
    <lineage>
        <taxon>Eukaryota</taxon>
        <taxon>Viridiplantae</taxon>
        <taxon>Streptophyta</taxon>
        <taxon>Embryophyta</taxon>
        <taxon>Tracheophyta</taxon>
        <taxon>Spermatophyta</taxon>
        <taxon>Magnoliopsida</taxon>
        <taxon>eudicotyledons</taxon>
        <taxon>Gunneridae</taxon>
        <taxon>Pentapetalae</taxon>
        <taxon>rosids</taxon>
        <taxon>fabids</taxon>
        <taxon>Fabales</taxon>
        <taxon>Fabaceae</taxon>
        <taxon>Papilionoideae</taxon>
        <taxon>50 kb inversion clade</taxon>
        <taxon>NPAAA clade</taxon>
        <taxon>Hologalegina</taxon>
        <taxon>IRL clade</taxon>
        <taxon>Trifolieae</taxon>
        <taxon>Trifolium</taxon>
    </lineage>
</organism>
<feature type="non-terminal residue" evidence="1">
    <location>
        <position position="1"/>
    </location>
</feature>
<comment type="caution">
    <text evidence="1">The sequence shown here is derived from an EMBL/GenBank/DDBJ whole genome shotgun (WGS) entry which is preliminary data.</text>
</comment>
<accession>A0A392SKX4</accession>
<evidence type="ECO:0000313" key="1">
    <source>
        <dbReference type="EMBL" id="MCI49092.1"/>
    </source>
</evidence>
<name>A0A392SKX4_9FABA</name>